<dbReference type="KEGG" id="phon:BH719_07760"/>
<feature type="transmembrane region" description="Helical" evidence="2">
    <location>
        <begin position="307"/>
        <end position="330"/>
    </location>
</feature>
<dbReference type="NCBIfam" id="NF038403">
    <property type="entry name" value="perm_prefix_1"/>
    <property type="match status" value="1"/>
</dbReference>
<evidence type="ECO:0000256" key="2">
    <source>
        <dbReference type="SAM" id="Phobius"/>
    </source>
</evidence>
<feature type="transmembrane region" description="Helical" evidence="2">
    <location>
        <begin position="342"/>
        <end position="361"/>
    </location>
</feature>
<feature type="compositionally biased region" description="Low complexity" evidence="1">
    <location>
        <begin position="79"/>
        <end position="98"/>
    </location>
</feature>
<sequence length="369" mass="39225">MMDTIDSFLDAMFAPYPASTRLADAKAELRAMMEDAYADAIASGMTHNEAVGRVITDFGNLQEIAPVLGIADDLTAAGGAPQQEAAPAPAGADGAEAPSRPRVTLPEAQELAEARRRGAAGLGLGVAMLVSTGIPLFAFQGLAEVGLVPFNDDTATFLALVADLPLVALGIIMLLSRSRLFANVKHLVNLEFTTDPIVTAWAARLRLEHEDQRMRRLAIAVGLWICAALPLAVVQALPPIGVGMAVPAGADNGTLNGGDLSELALALSVALVALGLWVFLPANWAAQTQQTLIREGRQGHDYDEEDYRDPVIGIVASVYWPCVVAAYFVWGAVFDQWDKSWVLFPVAGLLFGVFAAVRMATRRAKARPQ</sequence>
<feature type="transmembrane region" description="Helical" evidence="2">
    <location>
        <begin position="263"/>
        <end position="286"/>
    </location>
</feature>
<dbReference type="InterPro" id="IPR047928">
    <property type="entry name" value="Perm_prefix_1"/>
</dbReference>
<organism evidence="3 4">
    <name type="scientific">Pauljensenia hongkongensis</name>
    <dbReference type="NCBI Taxonomy" id="178339"/>
    <lineage>
        <taxon>Bacteria</taxon>
        <taxon>Bacillati</taxon>
        <taxon>Actinomycetota</taxon>
        <taxon>Actinomycetes</taxon>
        <taxon>Actinomycetales</taxon>
        <taxon>Actinomycetaceae</taxon>
        <taxon>Pauljensenia</taxon>
    </lineage>
</organism>
<feature type="transmembrane region" description="Helical" evidence="2">
    <location>
        <begin position="119"/>
        <end position="143"/>
    </location>
</feature>
<dbReference type="AlphaFoldDB" id="A0A1D8B3M8"/>
<name>A0A1D8B3M8_9ACTO</name>
<gene>
    <name evidence="3" type="ORF">BH719_07760</name>
</gene>
<feature type="transmembrane region" description="Helical" evidence="2">
    <location>
        <begin position="155"/>
        <end position="175"/>
    </location>
</feature>
<dbReference type="Proteomes" id="UP000095214">
    <property type="component" value="Chromosome"/>
</dbReference>
<keyword evidence="2" id="KW-0472">Membrane</keyword>
<dbReference type="RefSeq" id="WP_009744275.1">
    <property type="nucleotide sequence ID" value="NZ_CP017298.1"/>
</dbReference>
<keyword evidence="2" id="KW-0812">Transmembrane</keyword>
<accession>A0A1D8B3M8</accession>
<reference evidence="3 4" key="1">
    <citation type="submission" date="2016-09" db="EMBL/GenBank/DDBJ databases">
        <title>Complete genome sequence of Actinomyces hongkongensis HKU8.</title>
        <authorList>
            <person name="Gao Y.-X."/>
            <person name="Zhou Y.-Y."/>
            <person name="Xie Y."/>
            <person name="Wang M."/>
            <person name="Wang S.-J."/>
            <person name="Shen S.-G."/>
        </authorList>
    </citation>
    <scope>NUCLEOTIDE SEQUENCE [LARGE SCALE GENOMIC DNA]</scope>
    <source>
        <strain evidence="3 4">HKU8</strain>
    </source>
</reference>
<dbReference type="OrthoDB" id="9815852at2"/>
<evidence type="ECO:0000256" key="1">
    <source>
        <dbReference type="SAM" id="MobiDB-lite"/>
    </source>
</evidence>
<feature type="transmembrane region" description="Helical" evidence="2">
    <location>
        <begin position="217"/>
        <end position="237"/>
    </location>
</feature>
<evidence type="ECO:0000313" key="4">
    <source>
        <dbReference type="Proteomes" id="UP000095214"/>
    </source>
</evidence>
<feature type="region of interest" description="Disordered" evidence="1">
    <location>
        <begin position="79"/>
        <end position="100"/>
    </location>
</feature>
<dbReference type="STRING" id="178339.BH719_07760"/>
<proteinExistence type="predicted"/>
<keyword evidence="2" id="KW-1133">Transmembrane helix</keyword>
<protein>
    <submittedName>
        <fullName evidence="3">Uncharacterized protein</fullName>
    </submittedName>
</protein>
<keyword evidence="4" id="KW-1185">Reference proteome</keyword>
<evidence type="ECO:0000313" key="3">
    <source>
        <dbReference type="EMBL" id="AOS47748.1"/>
    </source>
</evidence>
<dbReference type="EMBL" id="CP017298">
    <property type="protein sequence ID" value="AOS47748.1"/>
    <property type="molecule type" value="Genomic_DNA"/>
</dbReference>